<reference evidence="3" key="1">
    <citation type="journal article" date="2020" name="mSystems">
        <title>Genome- and Community-Level Interaction Insights into Carbon Utilization and Element Cycling Functions of Hydrothermarchaeota in Hydrothermal Sediment.</title>
        <authorList>
            <person name="Zhou Z."/>
            <person name="Liu Y."/>
            <person name="Xu W."/>
            <person name="Pan J."/>
            <person name="Luo Z.H."/>
            <person name="Li M."/>
        </authorList>
    </citation>
    <scope>NUCLEOTIDE SEQUENCE [LARGE SCALE GENOMIC DNA]</scope>
    <source>
        <strain evidence="3">HyVt-577</strain>
    </source>
</reference>
<dbReference type="PANTHER" id="PTHR30115:SF11">
    <property type="entry name" value="NITROGEN REGULATORY PROTEIN P-II HOMOLOG"/>
    <property type="match status" value="1"/>
</dbReference>
<evidence type="ECO:0000256" key="2">
    <source>
        <dbReference type="RuleBase" id="RU003936"/>
    </source>
</evidence>
<sequence length="112" mass="12848">MQEIKAYIQPFMLNKVETALKKLHIHGMSVCDVRGFGREKDESFPHYYQDYVVEFTPKIKIEIVCPDEDVDKIVDCIYQNGHTGRIGDGKIFVTQVIRAKSIRTGEEGEKAI</sequence>
<dbReference type="InterPro" id="IPR011322">
    <property type="entry name" value="N-reg_PII-like_a/b"/>
</dbReference>
<proteinExistence type="inferred from homology"/>
<dbReference type="Gene3D" id="3.30.70.120">
    <property type="match status" value="1"/>
</dbReference>
<dbReference type="PROSITE" id="PS00638">
    <property type="entry name" value="PII_GLNB_CTER"/>
    <property type="match status" value="1"/>
</dbReference>
<dbReference type="SUPFAM" id="SSF54913">
    <property type="entry name" value="GlnB-like"/>
    <property type="match status" value="1"/>
</dbReference>
<keyword evidence="1" id="KW-0597">Phosphoprotein</keyword>
<accession>A0A7V4WVI6</accession>
<dbReference type="Pfam" id="PF00543">
    <property type="entry name" value="P-II"/>
    <property type="match status" value="1"/>
</dbReference>
<evidence type="ECO:0000313" key="3">
    <source>
        <dbReference type="EMBL" id="HGY56270.1"/>
    </source>
</evidence>
<name>A0A7V4WVI6_CALAY</name>
<dbReference type="EMBL" id="DRQG01000106">
    <property type="protein sequence ID" value="HGY56270.1"/>
    <property type="molecule type" value="Genomic_DNA"/>
</dbReference>
<dbReference type="SMART" id="SM00938">
    <property type="entry name" value="P-II"/>
    <property type="match status" value="1"/>
</dbReference>
<dbReference type="PRINTS" id="PR00340">
    <property type="entry name" value="PIIGLNB"/>
</dbReference>
<dbReference type="InterPro" id="IPR002187">
    <property type="entry name" value="N-reg_PII"/>
</dbReference>
<dbReference type="InterPro" id="IPR017918">
    <property type="entry name" value="N-reg_PII_CS"/>
</dbReference>
<dbReference type="PANTHER" id="PTHR30115">
    <property type="entry name" value="NITROGEN REGULATORY PROTEIN P-II"/>
    <property type="match status" value="1"/>
</dbReference>
<dbReference type="GO" id="GO:0030234">
    <property type="term" value="F:enzyme regulator activity"/>
    <property type="evidence" value="ECO:0007669"/>
    <property type="project" value="InterPro"/>
</dbReference>
<gene>
    <name evidence="3" type="ORF">ENK44_11235</name>
</gene>
<dbReference type="PROSITE" id="PS51343">
    <property type="entry name" value="PII_GLNB_DOM"/>
    <property type="match status" value="1"/>
</dbReference>
<feature type="modified residue" description="O-UMP-tyrosine" evidence="1">
    <location>
        <position position="51"/>
    </location>
</feature>
<dbReference type="GO" id="GO:0005829">
    <property type="term" value="C:cytosol"/>
    <property type="evidence" value="ECO:0007669"/>
    <property type="project" value="TreeGrafter"/>
</dbReference>
<comment type="caution">
    <text evidence="3">The sequence shown here is derived from an EMBL/GenBank/DDBJ whole genome shotgun (WGS) entry which is preliminary data.</text>
</comment>
<dbReference type="AlphaFoldDB" id="A0A7V4WVI6"/>
<organism evidence="3">
    <name type="scientific">Caldithrix abyssi</name>
    <dbReference type="NCBI Taxonomy" id="187145"/>
    <lineage>
        <taxon>Bacteria</taxon>
        <taxon>Pseudomonadati</taxon>
        <taxon>Calditrichota</taxon>
        <taxon>Calditrichia</taxon>
        <taxon>Calditrichales</taxon>
        <taxon>Calditrichaceae</taxon>
        <taxon>Caldithrix</taxon>
    </lineage>
</organism>
<dbReference type="InterPro" id="IPR015867">
    <property type="entry name" value="N-reg_PII/ATP_PRibTrfase_C"/>
</dbReference>
<comment type="similarity">
    <text evidence="2">Belongs to the P(II) protein family.</text>
</comment>
<dbReference type="Proteomes" id="UP000885779">
    <property type="component" value="Unassembled WGS sequence"/>
</dbReference>
<evidence type="ECO:0000256" key="1">
    <source>
        <dbReference type="PIRSR" id="PIRSR602187-50"/>
    </source>
</evidence>
<protein>
    <submittedName>
        <fullName evidence="3">P-II family nitrogen regulator</fullName>
    </submittedName>
</protein>
<dbReference type="GO" id="GO:0006808">
    <property type="term" value="P:regulation of nitrogen utilization"/>
    <property type="evidence" value="ECO:0007669"/>
    <property type="project" value="InterPro"/>
</dbReference>
<dbReference type="GO" id="GO:0005524">
    <property type="term" value="F:ATP binding"/>
    <property type="evidence" value="ECO:0007669"/>
    <property type="project" value="TreeGrafter"/>
</dbReference>